<dbReference type="EMBL" id="LZSX01000048">
    <property type="protein sequence ID" value="OBB84796.1"/>
    <property type="molecule type" value="Genomic_DNA"/>
</dbReference>
<dbReference type="SUPFAM" id="SSF51735">
    <property type="entry name" value="NAD(P)-binding Rossmann-fold domains"/>
    <property type="match status" value="1"/>
</dbReference>
<dbReference type="AlphaFoldDB" id="A0A1A0VNM2"/>
<evidence type="ECO:0000313" key="3">
    <source>
        <dbReference type="EMBL" id="OBB84796.1"/>
    </source>
</evidence>
<dbReference type="InterPro" id="IPR011761">
    <property type="entry name" value="ATP-grasp"/>
</dbReference>
<dbReference type="GO" id="GO:0046872">
    <property type="term" value="F:metal ion binding"/>
    <property type="evidence" value="ECO:0007669"/>
    <property type="project" value="InterPro"/>
</dbReference>
<gene>
    <name evidence="3" type="ORF">A5760_09280</name>
</gene>
<evidence type="ECO:0000313" key="4">
    <source>
        <dbReference type="Proteomes" id="UP000091914"/>
    </source>
</evidence>
<feature type="domain" description="ATP-grasp" evidence="2">
    <location>
        <begin position="116"/>
        <end position="285"/>
    </location>
</feature>
<dbReference type="InterPro" id="IPR036291">
    <property type="entry name" value="NAD(P)-bd_dom_sf"/>
</dbReference>
<dbReference type="OrthoDB" id="24041at2"/>
<reference evidence="3 4" key="1">
    <citation type="submission" date="2016-06" db="EMBL/GenBank/DDBJ databases">
        <authorList>
            <person name="Kjaerup R.B."/>
            <person name="Dalgaard T.S."/>
            <person name="Juul-Madsen H.R."/>
        </authorList>
    </citation>
    <scope>NUCLEOTIDE SEQUENCE [LARGE SCALE GENOMIC DNA]</scope>
    <source>
        <strain evidence="3 4">852002-51834_SCH5396731</strain>
    </source>
</reference>
<dbReference type="GO" id="GO:0018169">
    <property type="term" value="F:ribosomal S6-glutamic acid ligase activity"/>
    <property type="evidence" value="ECO:0007669"/>
    <property type="project" value="TreeGrafter"/>
</dbReference>
<dbReference type="InterPro" id="IPR048764">
    <property type="entry name" value="PylC_N"/>
</dbReference>
<accession>A0A1A0VNM2</accession>
<dbReference type="Pfam" id="PF15632">
    <property type="entry name" value="ATPgrasp_Ter"/>
    <property type="match status" value="1"/>
</dbReference>
<sequence length="329" mass="36017">MKNILVTGVGGGVGQSVLKALAQTPYDVVATDSEALAAGLHAAPKAYLGRYASDPQFVDRLLEICLSEQCGLIFAGHDVELLPLSENVERFKAHGIVPVVSSPEIIRSCDDKLATTEFLNSLGLPAPETKKLSDVRAFERPIVLKPQRGGARSRGTYVVRTEKDLDLYRQLVDQDNCVAQEYIDGDEYTCGSVTLDGKCLGMIVMRRILRDGDTYKAFVEHNPALEATVRTIVEALKPFGACNIQLRVKDGQAYVFEINARCSGTTAARALAGFNEPQIIADYLLNGVEPTYSVNEVTILRYWQELVVPNGNIDQLRQDGFLRGDGTHL</sequence>
<organism evidence="3 4">
    <name type="scientific">Mycobacterium colombiense</name>
    <dbReference type="NCBI Taxonomy" id="339268"/>
    <lineage>
        <taxon>Bacteria</taxon>
        <taxon>Bacillati</taxon>
        <taxon>Actinomycetota</taxon>
        <taxon>Actinomycetes</taxon>
        <taxon>Mycobacteriales</taxon>
        <taxon>Mycobacteriaceae</taxon>
        <taxon>Mycobacterium</taxon>
        <taxon>Mycobacterium avium complex (MAC)</taxon>
    </lineage>
</organism>
<evidence type="ECO:0000259" key="2">
    <source>
        <dbReference type="PROSITE" id="PS50975"/>
    </source>
</evidence>
<evidence type="ECO:0000256" key="1">
    <source>
        <dbReference type="PROSITE-ProRule" id="PRU00409"/>
    </source>
</evidence>
<dbReference type="NCBIfam" id="NF009402">
    <property type="entry name" value="PRK12767.1-1"/>
    <property type="match status" value="1"/>
</dbReference>
<dbReference type="PANTHER" id="PTHR21621:SF0">
    <property type="entry name" value="BETA-CITRYLGLUTAMATE SYNTHASE B-RELATED"/>
    <property type="match status" value="1"/>
</dbReference>
<keyword evidence="1" id="KW-0067">ATP-binding</keyword>
<dbReference type="GO" id="GO:0005737">
    <property type="term" value="C:cytoplasm"/>
    <property type="evidence" value="ECO:0007669"/>
    <property type="project" value="TreeGrafter"/>
</dbReference>
<dbReference type="Proteomes" id="UP000091914">
    <property type="component" value="Unassembled WGS sequence"/>
</dbReference>
<dbReference type="PROSITE" id="PS50975">
    <property type="entry name" value="ATP_GRASP"/>
    <property type="match status" value="1"/>
</dbReference>
<comment type="caution">
    <text evidence="3">The sequence shown here is derived from an EMBL/GenBank/DDBJ whole genome shotgun (WGS) entry which is preliminary data.</text>
</comment>
<dbReference type="RefSeq" id="WP_064880585.1">
    <property type="nucleotide sequence ID" value="NZ_LZSX01000048.1"/>
</dbReference>
<dbReference type="GO" id="GO:0005524">
    <property type="term" value="F:ATP binding"/>
    <property type="evidence" value="ECO:0007669"/>
    <property type="project" value="UniProtKB-UniRule"/>
</dbReference>
<dbReference type="Pfam" id="PF21360">
    <property type="entry name" value="PylC-like_N"/>
    <property type="match status" value="1"/>
</dbReference>
<dbReference type="PANTHER" id="PTHR21621">
    <property type="entry name" value="RIBOSOMAL PROTEIN S6 MODIFICATION PROTEIN"/>
    <property type="match status" value="1"/>
</dbReference>
<proteinExistence type="predicted"/>
<keyword evidence="1" id="KW-0547">Nucleotide-binding</keyword>
<name>A0A1A0VNM2_9MYCO</name>
<dbReference type="GO" id="GO:0009432">
    <property type="term" value="P:SOS response"/>
    <property type="evidence" value="ECO:0007669"/>
    <property type="project" value="TreeGrafter"/>
</dbReference>
<dbReference type="SUPFAM" id="SSF56059">
    <property type="entry name" value="Glutathione synthetase ATP-binding domain-like"/>
    <property type="match status" value="1"/>
</dbReference>
<dbReference type="Gene3D" id="3.30.470.20">
    <property type="entry name" value="ATP-grasp fold, B domain"/>
    <property type="match status" value="1"/>
</dbReference>
<dbReference type="Gene3D" id="3.40.50.20">
    <property type="match status" value="1"/>
</dbReference>
<protein>
    <recommendedName>
        <fullName evidence="2">ATP-grasp domain-containing protein</fullName>
    </recommendedName>
</protein>